<keyword evidence="4" id="KW-1185">Reference proteome</keyword>
<dbReference type="EMBL" id="JAAKZY010000010">
    <property type="protein sequence ID" value="NGO07107.1"/>
    <property type="molecule type" value="Genomic_DNA"/>
</dbReference>
<sequence>MTATHTRPARTAKQTWATGLTAFAAVMLFLVGLLDIFRGIMAIAEDDIFVTTRNYVFEWDLTGWGWMHLALGAVAVIVSFGLLQTAVWARVAGVAIAGLVIIANFLSLPYYPVWSVVMITISGFIIWALCVVPRDKLFDLTEEGSLSEERSPQRTSYPHGPA</sequence>
<feature type="transmembrane region" description="Helical" evidence="1">
    <location>
        <begin position="64"/>
        <end position="83"/>
    </location>
</feature>
<reference evidence="3 4" key="1">
    <citation type="submission" date="2020-02" db="EMBL/GenBank/DDBJ databases">
        <title>Whole-genome analyses of novel actinobacteria.</title>
        <authorList>
            <person name="Sahin N."/>
            <person name="Gencbay T."/>
        </authorList>
    </citation>
    <scope>NUCLEOTIDE SEQUENCE [LARGE SCALE GENOMIC DNA]</scope>
    <source>
        <strain evidence="3 4">HC44</strain>
    </source>
</reference>
<dbReference type="Pfam" id="PF23636">
    <property type="entry name" value="DUF7144"/>
    <property type="match status" value="1"/>
</dbReference>
<keyword evidence="1" id="KW-0812">Transmembrane</keyword>
<evidence type="ECO:0000259" key="2">
    <source>
        <dbReference type="Pfam" id="PF23636"/>
    </source>
</evidence>
<accession>A0A6G4UZK9</accession>
<proteinExistence type="predicted"/>
<dbReference type="RefSeq" id="WP_165255021.1">
    <property type="nucleotide sequence ID" value="NZ_JAAKZY010000010.1"/>
</dbReference>
<dbReference type="Proteomes" id="UP000472335">
    <property type="component" value="Unassembled WGS sequence"/>
</dbReference>
<name>A0A6G4UZK9_9ACTN</name>
<comment type="caution">
    <text evidence="3">The sequence shown here is derived from an EMBL/GenBank/DDBJ whole genome shotgun (WGS) entry which is preliminary data.</text>
</comment>
<feature type="transmembrane region" description="Helical" evidence="1">
    <location>
        <begin position="113"/>
        <end position="132"/>
    </location>
</feature>
<evidence type="ECO:0000256" key="1">
    <source>
        <dbReference type="SAM" id="Phobius"/>
    </source>
</evidence>
<protein>
    <recommendedName>
        <fullName evidence="2">DUF7144 domain-containing protein</fullName>
    </recommendedName>
</protein>
<evidence type="ECO:0000313" key="4">
    <source>
        <dbReference type="Proteomes" id="UP000472335"/>
    </source>
</evidence>
<gene>
    <name evidence="3" type="ORF">G5C60_05420</name>
</gene>
<evidence type="ECO:0000313" key="3">
    <source>
        <dbReference type="EMBL" id="NGO07107.1"/>
    </source>
</evidence>
<dbReference type="InterPro" id="IPR055568">
    <property type="entry name" value="DUF7144"/>
</dbReference>
<feature type="transmembrane region" description="Helical" evidence="1">
    <location>
        <begin position="20"/>
        <end position="44"/>
    </location>
</feature>
<feature type="transmembrane region" description="Helical" evidence="1">
    <location>
        <begin position="88"/>
        <end position="107"/>
    </location>
</feature>
<feature type="domain" description="DUF7144" evidence="2">
    <location>
        <begin position="21"/>
        <end position="133"/>
    </location>
</feature>
<organism evidence="3 4">
    <name type="scientific">Streptomyces scabichelini</name>
    <dbReference type="NCBI Taxonomy" id="2711217"/>
    <lineage>
        <taxon>Bacteria</taxon>
        <taxon>Bacillati</taxon>
        <taxon>Actinomycetota</taxon>
        <taxon>Actinomycetes</taxon>
        <taxon>Kitasatosporales</taxon>
        <taxon>Streptomycetaceae</taxon>
        <taxon>Streptomyces</taxon>
    </lineage>
</organism>
<keyword evidence="1" id="KW-0472">Membrane</keyword>
<dbReference type="AlphaFoldDB" id="A0A6G4UZK9"/>
<keyword evidence="1" id="KW-1133">Transmembrane helix</keyword>